<evidence type="ECO:0000256" key="1">
    <source>
        <dbReference type="SAM" id="MobiDB-lite"/>
    </source>
</evidence>
<reference evidence="2" key="1">
    <citation type="submission" date="2025-05" db="UniProtKB">
        <authorList>
            <consortium name="RefSeq"/>
        </authorList>
    </citation>
    <scope>NUCLEOTIDE SEQUENCE [LARGE SCALE GENOMIC DNA]</scope>
</reference>
<dbReference type="GeneID" id="136077047"/>
<dbReference type="RefSeq" id="XP_065647528.1">
    <property type="nucleotide sequence ID" value="XM_065791456.1"/>
</dbReference>
<feature type="compositionally biased region" description="Acidic residues" evidence="1">
    <location>
        <begin position="65"/>
        <end position="81"/>
    </location>
</feature>
<sequence length="217" mass="24057">MASRNERRKRENEMDTFISRLKGETGNILTQFETSADKENVAIGEDYFYENVSSIFDEVTGICDSTEEENNESEVPSEENQESNKDYKSNFSSLHTKLLLLLLPPVYPLHTASEGSNFDTDHSDSIAPYSQNTAAEAVVLMPLPPLKIKKFLGAHKAPHNQDTAAEAVVLKPLPPLKSQKFPATHKVPSVQLHLSTQPIVSNVSQTDIQSIICIKSS</sequence>
<proteinExistence type="predicted"/>
<name>A0ABM4BEY3_HYDVU</name>
<protein>
    <submittedName>
        <fullName evidence="3">Uncharacterized protein LOC136077047</fullName>
    </submittedName>
</protein>
<gene>
    <name evidence="3" type="primary">LOC136077047</name>
</gene>
<evidence type="ECO:0000313" key="2">
    <source>
        <dbReference type="Proteomes" id="UP001652625"/>
    </source>
</evidence>
<evidence type="ECO:0000313" key="3">
    <source>
        <dbReference type="RefSeq" id="XP_065647528.1"/>
    </source>
</evidence>
<accession>A0ABM4BEY3</accession>
<organism evidence="2 3">
    <name type="scientific">Hydra vulgaris</name>
    <name type="common">Hydra</name>
    <name type="synonym">Hydra attenuata</name>
    <dbReference type="NCBI Taxonomy" id="6087"/>
    <lineage>
        <taxon>Eukaryota</taxon>
        <taxon>Metazoa</taxon>
        <taxon>Cnidaria</taxon>
        <taxon>Hydrozoa</taxon>
        <taxon>Hydroidolina</taxon>
        <taxon>Anthoathecata</taxon>
        <taxon>Aplanulata</taxon>
        <taxon>Hydridae</taxon>
        <taxon>Hydra</taxon>
    </lineage>
</organism>
<feature type="region of interest" description="Disordered" evidence="1">
    <location>
        <begin position="65"/>
        <end position="87"/>
    </location>
</feature>
<keyword evidence="2" id="KW-1185">Reference proteome</keyword>
<reference evidence="3" key="2">
    <citation type="submission" date="2025-08" db="UniProtKB">
        <authorList>
            <consortium name="RefSeq"/>
        </authorList>
    </citation>
    <scope>IDENTIFICATION</scope>
</reference>
<dbReference type="Proteomes" id="UP001652625">
    <property type="component" value="Chromosome 02"/>
</dbReference>